<proteinExistence type="predicted"/>
<keyword evidence="2" id="KW-0479">Metal-binding</keyword>
<dbReference type="Proteomes" id="UP000289200">
    <property type="component" value="Unassembled WGS sequence"/>
</dbReference>
<evidence type="ECO:0000313" key="7">
    <source>
        <dbReference type="Proteomes" id="UP000289200"/>
    </source>
</evidence>
<keyword evidence="3" id="KW-0408">Iron</keyword>
<keyword evidence="7" id="KW-1185">Reference proteome</keyword>
<keyword evidence="4" id="KW-0732">Signal</keyword>
<organism evidence="6 7">
    <name type="scientific">Rhodoplanes serenus</name>
    <dbReference type="NCBI Taxonomy" id="200615"/>
    <lineage>
        <taxon>Bacteria</taxon>
        <taxon>Pseudomonadati</taxon>
        <taxon>Pseudomonadota</taxon>
        <taxon>Alphaproteobacteria</taxon>
        <taxon>Hyphomicrobiales</taxon>
        <taxon>Nitrobacteraceae</taxon>
        <taxon>Rhodoplanes</taxon>
    </lineage>
</organism>
<dbReference type="InterPro" id="IPR036909">
    <property type="entry name" value="Cyt_c-like_dom_sf"/>
</dbReference>
<evidence type="ECO:0000256" key="2">
    <source>
        <dbReference type="ARBA" id="ARBA00022723"/>
    </source>
</evidence>
<dbReference type="PROSITE" id="PS51257">
    <property type="entry name" value="PROKAR_LIPOPROTEIN"/>
    <property type="match status" value="1"/>
</dbReference>
<sequence length="110" mass="11854">MERHVVHGRRRMLAVGSAMLAFACATPAAAQSAGQWKNGQHVYAKVCANCHDSGVGPVIKGRGLDPGHFQHVVRHGQKAMPAFRHTEIDDGALRQVAEMLSKSLPPGLHE</sequence>
<name>A0A447CWJ7_9BRAD</name>
<feature type="chain" id="PRO_5019285512" evidence="4">
    <location>
        <begin position="31"/>
        <end position="110"/>
    </location>
</feature>
<evidence type="ECO:0000256" key="4">
    <source>
        <dbReference type="SAM" id="SignalP"/>
    </source>
</evidence>
<evidence type="ECO:0000256" key="3">
    <source>
        <dbReference type="ARBA" id="ARBA00023004"/>
    </source>
</evidence>
<evidence type="ECO:0000256" key="1">
    <source>
        <dbReference type="ARBA" id="ARBA00022617"/>
    </source>
</evidence>
<evidence type="ECO:0000259" key="5">
    <source>
        <dbReference type="Pfam" id="PF13442"/>
    </source>
</evidence>
<dbReference type="InterPro" id="IPR009056">
    <property type="entry name" value="Cyt_c-like_dom"/>
</dbReference>
<keyword evidence="1" id="KW-0349">Heme</keyword>
<accession>A0A447CWJ7</accession>
<dbReference type="EMBL" id="UWOC01000150">
    <property type="protein sequence ID" value="VCU09595.1"/>
    <property type="molecule type" value="Genomic_DNA"/>
</dbReference>
<feature type="signal peptide" evidence="4">
    <location>
        <begin position="1"/>
        <end position="30"/>
    </location>
</feature>
<dbReference type="Gene3D" id="1.10.760.10">
    <property type="entry name" value="Cytochrome c-like domain"/>
    <property type="match status" value="1"/>
</dbReference>
<dbReference type="RefSeq" id="WP_207211493.1">
    <property type="nucleotide sequence ID" value="NZ_UWOC01000150.1"/>
</dbReference>
<dbReference type="AlphaFoldDB" id="A0A447CWJ7"/>
<dbReference type="GO" id="GO:0020037">
    <property type="term" value="F:heme binding"/>
    <property type="evidence" value="ECO:0007669"/>
    <property type="project" value="InterPro"/>
</dbReference>
<comment type="caution">
    <text evidence="6">The sequence shown here is derived from an EMBL/GenBank/DDBJ whole genome shotgun (WGS) entry which is preliminary data.</text>
</comment>
<dbReference type="GO" id="GO:0009055">
    <property type="term" value="F:electron transfer activity"/>
    <property type="evidence" value="ECO:0007669"/>
    <property type="project" value="InterPro"/>
</dbReference>
<feature type="domain" description="Cytochrome c" evidence="5">
    <location>
        <begin position="35"/>
        <end position="98"/>
    </location>
</feature>
<evidence type="ECO:0000313" key="6">
    <source>
        <dbReference type="EMBL" id="VCU09595.1"/>
    </source>
</evidence>
<protein>
    <submittedName>
        <fullName evidence="6">4-cresol dehydrogenase [hydroxylating] cytochrome c subunit</fullName>
    </submittedName>
</protein>
<dbReference type="GO" id="GO:0046872">
    <property type="term" value="F:metal ion binding"/>
    <property type="evidence" value="ECO:0007669"/>
    <property type="project" value="UniProtKB-KW"/>
</dbReference>
<gene>
    <name evidence="6" type="primary">pchC</name>
    <name evidence="6" type="ORF">RHODGE_RHODGE_02766</name>
</gene>
<reference evidence="7" key="1">
    <citation type="submission" date="2018-10" db="EMBL/GenBank/DDBJ databases">
        <authorList>
            <person name="Peiro R."/>
            <person name="Begona"/>
            <person name="Cbmso G."/>
            <person name="Lopez M."/>
            <person name="Gonzalez S."/>
            <person name="Sacristan E."/>
            <person name="Castillo E."/>
        </authorList>
    </citation>
    <scope>NUCLEOTIDE SEQUENCE [LARGE SCALE GENOMIC DNA]</scope>
</reference>
<dbReference type="SUPFAM" id="SSF46626">
    <property type="entry name" value="Cytochrome c"/>
    <property type="match status" value="1"/>
</dbReference>
<dbReference type="Pfam" id="PF13442">
    <property type="entry name" value="Cytochrome_CBB3"/>
    <property type="match status" value="1"/>
</dbReference>